<evidence type="ECO:0000313" key="1">
    <source>
        <dbReference type="EMBL" id="KHD77355.1"/>
    </source>
</evidence>
<gene>
    <name evidence="1" type="ORF">MB27_11380</name>
</gene>
<name>A0A0A6UML4_ACTUT</name>
<comment type="caution">
    <text evidence="1">The sequence shown here is derived from an EMBL/GenBank/DDBJ whole genome shotgun (WGS) entry which is preliminary data.</text>
</comment>
<reference evidence="1 2" key="1">
    <citation type="submission" date="2014-10" db="EMBL/GenBank/DDBJ databases">
        <title>Draft genome sequence of Actinoplanes utahensis NRRL 12052.</title>
        <authorList>
            <person name="Velasco-Bucheli B."/>
            <person name="del Cerro C."/>
            <person name="Hormigo D."/>
            <person name="Garcia J.L."/>
            <person name="Acebal C."/>
            <person name="Arroyo M."/>
            <person name="de la Mata I."/>
        </authorList>
    </citation>
    <scope>NUCLEOTIDE SEQUENCE [LARGE SCALE GENOMIC DNA]</scope>
    <source>
        <strain evidence="1 2">NRRL 12052</strain>
    </source>
</reference>
<organism evidence="1 2">
    <name type="scientific">Actinoplanes utahensis</name>
    <dbReference type="NCBI Taxonomy" id="1869"/>
    <lineage>
        <taxon>Bacteria</taxon>
        <taxon>Bacillati</taxon>
        <taxon>Actinomycetota</taxon>
        <taxon>Actinomycetes</taxon>
        <taxon>Micromonosporales</taxon>
        <taxon>Micromonosporaceae</taxon>
        <taxon>Actinoplanes</taxon>
    </lineage>
</organism>
<proteinExistence type="predicted"/>
<dbReference type="Proteomes" id="UP000054537">
    <property type="component" value="Unassembled WGS sequence"/>
</dbReference>
<sequence>MTFFSVFARFDLVTARKFPDYSFLDLISSIVPTTAHSVTEMPTRIQPASITGERPPTTTIEMTTITRKTFIGRRR</sequence>
<dbReference type="AlphaFoldDB" id="A0A0A6UML4"/>
<evidence type="ECO:0000313" key="2">
    <source>
        <dbReference type="Proteomes" id="UP000054537"/>
    </source>
</evidence>
<keyword evidence="2" id="KW-1185">Reference proteome</keyword>
<protein>
    <submittedName>
        <fullName evidence="1">Uncharacterized protein</fullName>
    </submittedName>
</protein>
<accession>A0A0A6UML4</accession>
<dbReference type="EMBL" id="JRTT01000011">
    <property type="protein sequence ID" value="KHD77355.1"/>
    <property type="molecule type" value="Genomic_DNA"/>
</dbReference>